<dbReference type="NCBIfam" id="TIGR01789">
    <property type="entry name" value="lycopene_cycl"/>
    <property type="match status" value="1"/>
</dbReference>
<dbReference type="Pfam" id="PF05834">
    <property type="entry name" value="Lycopene_cycl"/>
    <property type="match status" value="1"/>
</dbReference>
<reference evidence="2 3" key="1">
    <citation type="submission" date="2020-03" db="EMBL/GenBank/DDBJ databases">
        <authorList>
            <person name="Wang L."/>
            <person name="He N."/>
            <person name="Li Y."/>
            <person name="Fang Y."/>
            <person name="Zhang F."/>
        </authorList>
    </citation>
    <scope>NUCLEOTIDE SEQUENCE [LARGE SCALE GENOMIC DNA]</scope>
    <source>
        <strain evidence="2 3">36D10-4-7</strain>
    </source>
</reference>
<dbReference type="NCBIfam" id="TIGR01790">
    <property type="entry name" value="carotene-cycl"/>
    <property type="match status" value="1"/>
</dbReference>
<dbReference type="EC" id="5.5.1.19" evidence="2"/>
<dbReference type="RefSeq" id="WP_168133117.1">
    <property type="nucleotide sequence ID" value="NZ_JAAVJH010000002.1"/>
</dbReference>
<evidence type="ECO:0000313" key="2">
    <source>
        <dbReference type="EMBL" id="NJR77564.1"/>
    </source>
</evidence>
<proteinExistence type="inferred from homology"/>
<evidence type="ECO:0000313" key="3">
    <source>
        <dbReference type="Proteomes" id="UP000732399"/>
    </source>
</evidence>
<dbReference type="SUPFAM" id="SSF51905">
    <property type="entry name" value="FAD/NAD(P)-binding domain"/>
    <property type="match status" value="1"/>
</dbReference>
<comment type="caution">
    <text evidence="2">The sequence shown here is derived from an EMBL/GenBank/DDBJ whole genome shotgun (WGS) entry which is preliminary data.</text>
</comment>
<keyword evidence="2" id="KW-0413">Isomerase</keyword>
<dbReference type="InterPro" id="IPR036188">
    <property type="entry name" value="FAD/NAD-bd_sf"/>
</dbReference>
<evidence type="ECO:0000256" key="1">
    <source>
        <dbReference type="ARBA" id="ARBA00006599"/>
    </source>
</evidence>
<dbReference type="GO" id="GO:0016853">
    <property type="term" value="F:isomerase activity"/>
    <property type="evidence" value="ECO:0007669"/>
    <property type="project" value="UniProtKB-KW"/>
</dbReference>
<dbReference type="InterPro" id="IPR010108">
    <property type="entry name" value="Lycopene_cyclase_b/e"/>
</dbReference>
<keyword evidence="3" id="KW-1185">Reference proteome</keyword>
<dbReference type="Gene3D" id="3.50.50.60">
    <property type="entry name" value="FAD/NAD(P)-binding domain"/>
    <property type="match status" value="1"/>
</dbReference>
<protein>
    <submittedName>
        <fullName evidence="2">Lycopene beta-cyclase CrtY</fullName>
        <ecNumber evidence="2">5.5.1.19</ecNumber>
    </submittedName>
</protein>
<organism evidence="2 3">
    <name type="scientific">Sphingomonas corticis</name>
    <dbReference type="NCBI Taxonomy" id="2722791"/>
    <lineage>
        <taxon>Bacteria</taxon>
        <taxon>Pseudomonadati</taxon>
        <taxon>Pseudomonadota</taxon>
        <taxon>Alphaproteobacteria</taxon>
        <taxon>Sphingomonadales</taxon>
        <taxon>Sphingomonadaceae</taxon>
        <taxon>Sphingomonas</taxon>
    </lineage>
</organism>
<dbReference type="InterPro" id="IPR008461">
    <property type="entry name" value="CrtY"/>
</dbReference>
<name>A0ABX1CHS5_9SPHN</name>
<gene>
    <name evidence="2" type="primary">crtY</name>
    <name evidence="2" type="ORF">HBH26_02910</name>
</gene>
<comment type="similarity">
    <text evidence="1">Belongs to the lycopene cyclase family.</text>
</comment>
<sequence length="389" mass="42674">MSATHHCDLAIVGGGLAGSLIALAMQARRPEVRLLIVDAGETLGGNHLWSFFDADVAKEHRWLLDTLVQYAWPAYDIAFPAHRRTIRQPYYSLTSERLDAVVRAALPPERIVTGRRVAACGPTSVTMADGERIEAAGVIDARGAGDVSTLQAGWQKFVGRELEVEGGHGLERPIVMDATVAQHDGYRFVYCLPLSPTRVFVEDTYYSDGPALNAGALSRRIDVYAEARGWRVVTGANDLREERGALPVVYGGDFDAYWRSGGAKVAKAGARAGLFHPTTGYSLPDAVRLAVRIADAPDLSGAALHDLTHDHARTAWADRRFYRMLDAMLFKAAVPDQRYRVLERFYRLRSGLVARFYAARSTPADKLRILAGRPPVPIGRAIRALRGVK</sequence>
<dbReference type="Proteomes" id="UP000732399">
    <property type="component" value="Unassembled WGS sequence"/>
</dbReference>
<dbReference type="EMBL" id="JAAVJH010000002">
    <property type="protein sequence ID" value="NJR77564.1"/>
    <property type="molecule type" value="Genomic_DNA"/>
</dbReference>
<accession>A0ABX1CHS5</accession>